<keyword evidence="6" id="KW-1185">Reference proteome</keyword>
<dbReference type="InterPro" id="IPR003715">
    <property type="entry name" value="Poly_export_N"/>
</dbReference>
<comment type="caution">
    <text evidence="5">The sequence shown here is derived from an EMBL/GenBank/DDBJ whole genome shotgun (WGS) entry which is preliminary data.</text>
</comment>
<feature type="domain" description="Soluble ligand binding" evidence="4">
    <location>
        <begin position="151"/>
        <end position="199"/>
    </location>
</feature>
<evidence type="ECO:0000259" key="4">
    <source>
        <dbReference type="Pfam" id="PF10531"/>
    </source>
</evidence>
<dbReference type="PROSITE" id="PS51257">
    <property type="entry name" value="PROKAR_LIPOPROTEIN"/>
    <property type="match status" value="1"/>
</dbReference>
<dbReference type="GO" id="GO:0015159">
    <property type="term" value="F:polysaccharide transmembrane transporter activity"/>
    <property type="evidence" value="ECO:0007669"/>
    <property type="project" value="InterPro"/>
</dbReference>
<dbReference type="Pfam" id="PF02563">
    <property type="entry name" value="Poly_export"/>
    <property type="match status" value="1"/>
</dbReference>
<proteinExistence type="predicted"/>
<dbReference type="OrthoDB" id="8410640at2"/>
<feature type="domain" description="Polysaccharide export protein N-terminal" evidence="3">
    <location>
        <begin position="71"/>
        <end position="144"/>
    </location>
</feature>
<evidence type="ECO:0000313" key="5">
    <source>
        <dbReference type="EMBL" id="RST87107.1"/>
    </source>
</evidence>
<dbReference type="Pfam" id="PF10531">
    <property type="entry name" value="SLBB"/>
    <property type="match status" value="1"/>
</dbReference>
<dbReference type="Gene3D" id="3.30.1950.10">
    <property type="entry name" value="wza like domain"/>
    <property type="match status" value="1"/>
</dbReference>
<dbReference type="PANTHER" id="PTHR33619">
    <property type="entry name" value="POLYSACCHARIDE EXPORT PROTEIN GFCE-RELATED"/>
    <property type="match status" value="1"/>
</dbReference>
<feature type="signal peptide" evidence="2">
    <location>
        <begin position="1"/>
        <end position="28"/>
    </location>
</feature>
<dbReference type="AlphaFoldDB" id="A0A429Z067"/>
<dbReference type="InterPro" id="IPR049712">
    <property type="entry name" value="Poly_export"/>
</dbReference>
<organism evidence="5 6">
    <name type="scientific">Aquibium carbonis</name>
    <dbReference type="NCBI Taxonomy" id="2495581"/>
    <lineage>
        <taxon>Bacteria</taxon>
        <taxon>Pseudomonadati</taxon>
        <taxon>Pseudomonadota</taxon>
        <taxon>Alphaproteobacteria</taxon>
        <taxon>Hyphomicrobiales</taxon>
        <taxon>Phyllobacteriaceae</taxon>
        <taxon>Aquibium</taxon>
    </lineage>
</organism>
<protein>
    <submittedName>
        <fullName evidence="5">Polysaccharide export protein</fullName>
    </submittedName>
</protein>
<dbReference type="EMBL" id="RWKW01000026">
    <property type="protein sequence ID" value="RST87107.1"/>
    <property type="molecule type" value="Genomic_DNA"/>
</dbReference>
<dbReference type="PANTHER" id="PTHR33619:SF3">
    <property type="entry name" value="POLYSACCHARIDE EXPORT PROTEIN GFCE-RELATED"/>
    <property type="match status" value="1"/>
</dbReference>
<gene>
    <name evidence="5" type="ORF">EJC49_07515</name>
</gene>
<dbReference type="Gene3D" id="3.10.560.10">
    <property type="entry name" value="Outer membrane lipoprotein wza domain like"/>
    <property type="match status" value="1"/>
</dbReference>
<evidence type="ECO:0000313" key="6">
    <source>
        <dbReference type="Proteomes" id="UP000278398"/>
    </source>
</evidence>
<dbReference type="InterPro" id="IPR019554">
    <property type="entry name" value="Soluble_ligand-bd"/>
</dbReference>
<evidence type="ECO:0000256" key="1">
    <source>
        <dbReference type="ARBA" id="ARBA00022729"/>
    </source>
</evidence>
<feature type="chain" id="PRO_5019414707" evidence="2">
    <location>
        <begin position="29"/>
        <end position="258"/>
    </location>
</feature>
<evidence type="ECO:0000259" key="3">
    <source>
        <dbReference type="Pfam" id="PF02563"/>
    </source>
</evidence>
<sequence length="258" mass="27303">MRNISYSRSRLALVAAALVLVVSGCSSTETPTSVAGGTAQDVLALQGSAGGRAGELRVVRDLPPPTDTQDGQEQPLAPNDILEVDVFQADSLDRTVQIDSAGRISLPLIGPIQAAGKSVRVLEKEIETAYGRNYLQNPDVTVFLKQSFGQRVTIDGEVAKAGVYPVSASSTLMETIALAGGFRPIADQSKVYVYRDVGGQKLVANYDVAEIRTGRKANPRIYGGDVIIVFTSQTKVAMQNLKEALGIATSASRLAIVP</sequence>
<name>A0A429Z067_9HYPH</name>
<reference evidence="5 6" key="1">
    <citation type="submission" date="2018-12" db="EMBL/GenBank/DDBJ databases">
        <title>Mesorhizobium carbonis sp. nov., isolated from coal mine water.</title>
        <authorList>
            <person name="Xin W."/>
            <person name="Xu Z."/>
            <person name="Xiang F."/>
            <person name="Zhang J."/>
            <person name="Xi L."/>
            <person name="Liu J."/>
        </authorList>
    </citation>
    <scope>NUCLEOTIDE SEQUENCE [LARGE SCALE GENOMIC DNA]</scope>
    <source>
        <strain evidence="5 6">B2.3</strain>
    </source>
</reference>
<accession>A0A429Z067</accession>
<dbReference type="Proteomes" id="UP000278398">
    <property type="component" value="Unassembled WGS sequence"/>
</dbReference>
<keyword evidence="1 2" id="KW-0732">Signal</keyword>
<evidence type="ECO:0000256" key="2">
    <source>
        <dbReference type="SAM" id="SignalP"/>
    </source>
</evidence>